<protein>
    <submittedName>
        <fullName evidence="1">Uncharacterized protein</fullName>
    </submittedName>
</protein>
<reference evidence="1" key="1">
    <citation type="submission" date="2014-09" db="EMBL/GenBank/DDBJ databases">
        <authorList>
            <person name="Magalhaes I.L.F."/>
            <person name="Oliveira U."/>
            <person name="Santos F.R."/>
            <person name="Vidigal T.H.D.A."/>
            <person name="Brescovit A.D."/>
            <person name="Santos A.J."/>
        </authorList>
    </citation>
    <scope>NUCLEOTIDE SEQUENCE</scope>
    <source>
        <tissue evidence="1">Shoot tissue taken approximately 20 cm above the soil surface</tissue>
    </source>
</reference>
<dbReference type="EMBL" id="GBRH01238678">
    <property type="protein sequence ID" value="JAD59217.1"/>
    <property type="molecule type" value="Transcribed_RNA"/>
</dbReference>
<proteinExistence type="predicted"/>
<accession>A0A0A9BIV8</accession>
<name>A0A0A9BIV8_ARUDO</name>
<organism evidence="1">
    <name type="scientific">Arundo donax</name>
    <name type="common">Giant reed</name>
    <name type="synonym">Donax arundinaceus</name>
    <dbReference type="NCBI Taxonomy" id="35708"/>
    <lineage>
        <taxon>Eukaryota</taxon>
        <taxon>Viridiplantae</taxon>
        <taxon>Streptophyta</taxon>
        <taxon>Embryophyta</taxon>
        <taxon>Tracheophyta</taxon>
        <taxon>Spermatophyta</taxon>
        <taxon>Magnoliopsida</taxon>
        <taxon>Liliopsida</taxon>
        <taxon>Poales</taxon>
        <taxon>Poaceae</taxon>
        <taxon>PACMAD clade</taxon>
        <taxon>Arundinoideae</taxon>
        <taxon>Arundineae</taxon>
        <taxon>Arundo</taxon>
    </lineage>
</organism>
<sequence length="10" mass="1298">MQYHFCDKVQ</sequence>
<evidence type="ECO:0000313" key="1">
    <source>
        <dbReference type="EMBL" id="JAD59217.1"/>
    </source>
</evidence>
<reference evidence="1" key="2">
    <citation type="journal article" date="2015" name="Data Brief">
        <title>Shoot transcriptome of the giant reed, Arundo donax.</title>
        <authorList>
            <person name="Barrero R.A."/>
            <person name="Guerrero F.D."/>
            <person name="Moolhuijzen P."/>
            <person name="Goolsby J.A."/>
            <person name="Tidwell J."/>
            <person name="Bellgard S.E."/>
            <person name="Bellgard M.I."/>
        </authorList>
    </citation>
    <scope>NUCLEOTIDE SEQUENCE</scope>
    <source>
        <tissue evidence="1">Shoot tissue taken approximately 20 cm above the soil surface</tissue>
    </source>
</reference>